<dbReference type="EMBL" id="BPQQ01000018">
    <property type="protein sequence ID" value="GJD99822.1"/>
    <property type="molecule type" value="Genomic_DNA"/>
</dbReference>
<reference evidence="1" key="1">
    <citation type="journal article" date="2021" name="Front. Microbiol.">
        <title>Comprehensive Comparative Genomics and Phenotyping of Methylobacterium Species.</title>
        <authorList>
            <person name="Alessa O."/>
            <person name="Ogura Y."/>
            <person name="Fujitani Y."/>
            <person name="Takami H."/>
            <person name="Hayashi T."/>
            <person name="Sahin N."/>
            <person name="Tani A."/>
        </authorList>
    </citation>
    <scope>NUCLEOTIDE SEQUENCE</scope>
    <source>
        <strain evidence="1">DSM 17168</strain>
    </source>
</reference>
<name>A0ABQ4SDC5_9HYPH</name>
<dbReference type="PANTHER" id="PTHR39441">
    <property type="entry name" value="DUF2252 DOMAIN-CONTAINING PROTEIN"/>
    <property type="match status" value="1"/>
</dbReference>
<dbReference type="RefSeq" id="WP_238234702.1">
    <property type="nucleotide sequence ID" value="NZ_BPQQ01000018.1"/>
</dbReference>
<evidence type="ECO:0000313" key="2">
    <source>
        <dbReference type="Proteomes" id="UP001055153"/>
    </source>
</evidence>
<proteinExistence type="predicted"/>
<keyword evidence="2" id="KW-1185">Reference proteome</keyword>
<dbReference type="Pfam" id="PF10009">
    <property type="entry name" value="DUF2252"/>
    <property type="match status" value="1"/>
</dbReference>
<gene>
    <name evidence="1" type="ORF">GMJLKIPL_1740</name>
</gene>
<protein>
    <recommendedName>
        <fullName evidence="3">DUF2252 domain-containing protein</fullName>
    </recommendedName>
</protein>
<reference evidence="1" key="2">
    <citation type="submission" date="2021-08" db="EMBL/GenBank/DDBJ databases">
        <authorList>
            <person name="Tani A."/>
            <person name="Ola A."/>
            <person name="Ogura Y."/>
            <person name="Katsura K."/>
            <person name="Hayashi T."/>
        </authorList>
    </citation>
    <scope>NUCLEOTIDE SEQUENCE</scope>
    <source>
        <strain evidence="1">DSM 17168</strain>
    </source>
</reference>
<accession>A0ABQ4SDC5</accession>
<evidence type="ECO:0008006" key="3">
    <source>
        <dbReference type="Google" id="ProtNLM"/>
    </source>
</evidence>
<sequence>MGRHGAGRHGEAASFEEETSAYLDWAQTYCKLRDRDLARKQEKMRESPFAFLRGTFYRWHHHFAAVADQIRFAPGLLVVGDTHLENFGTWRDAEGRLVWGVNDVDEAAVLPFTSDLVRLAASATLEAESAGFHLGADEAVDAILEGYAAHLRFGPEPFILEDRHAWLRDLATANGAEAREHWRKLLQQKAVEPDRVPEPALTLLRESLPKGAREIRFFRRQAGVGSLGRPRFAAVAEWQGGLVAREAKAALPSAVHAGASGRLDPIAEARALLAAACRAPDPAFRLAEGWVVRRLSPEARKVEIDEIENLAGQRQILHAMGRELANVHLGTAKGPGPLRAYLEALPDPWLRDAARDAARRVREDYDAFIA</sequence>
<comment type="caution">
    <text evidence="1">The sequence shown here is derived from an EMBL/GenBank/DDBJ whole genome shotgun (WGS) entry which is preliminary data.</text>
</comment>
<evidence type="ECO:0000313" key="1">
    <source>
        <dbReference type="EMBL" id="GJD99822.1"/>
    </source>
</evidence>
<dbReference type="InterPro" id="IPR018721">
    <property type="entry name" value="DUF2252"/>
</dbReference>
<dbReference type="Proteomes" id="UP001055153">
    <property type="component" value="Unassembled WGS sequence"/>
</dbReference>
<dbReference type="PANTHER" id="PTHR39441:SF1">
    <property type="entry name" value="DUF2252 DOMAIN-CONTAINING PROTEIN"/>
    <property type="match status" value="1"/>
</dbReference>
<organism evidence="1 2">
    <name type="scientific">Methylobacterium isbiliense</name>
    <dbReference type="NCBI Taxonomy" id="315478"/>
    <lineage>
        <taxon>Bacteria</taxon>
        <taxon>Pseudomonadati</taxon>
        <taxon>Pseudomonadota</taxon>
        <taxon>Alphaproteobacteria</taxon>
        <taxon>Hyphomicrobiales</taxon>
        <taxon>Methylobacteriaceae</taxon>
        <taxon>Methylobacterium</taxon>
    </lineage>
</organism>